<protein>
    <recommendedName>
        <fullName evidence="3">YaeQ family protein</fullName>
    </recommendedName>
</protein>
<dbReference type="SMART" id="SM01322">
    <property type="entry name" value="YaeQ"/>
    <property type="match status" value="1"/>
</dbReference>
<dbReference type="RefSeq" id="WP_114403581.1">
    <property type="nucleotide sequence ID" value="NZ_QPGB01000006.1"/>
</dbReference>
<gene>
    <name evidence="1" type="ORF">DU000_11635</name>
</gene>
<sequence length="183" mass="20577">MALKATIYKATLSIADMDRGYYADHAITLARHPSETEERLMVRVLAFACYAHEYLSFTKGLSDVDEPDLWQKDLTGTIDCWIDVGQPDESRIRKACARASQVVVLAYSHSADIWWKGMADKVARFAHLTVWQLAPEHSQALAALAARNMSLQCTVQEGQIWLSNQETTVALNLHTLKTPNEKE</sequence>
<organism evidence="1 2">
    <name type="scientific">Parvibium lacunae</name>
    <dbReference type="NCBI Taxonomy" id="1888893"/>
    <lineage>
        <taxon>Bacteria</taxon>
        <taxon>Pseudomonadati</taxon>
        <taxon>Pseudomonadota</taxon>
        <taxon>Betaproteobacteria</taxon>
        <taxon>Burkholderiales</taxon>
        <taxon>Alcaligenaceae</taxon>
        <taxon>Parvibium</taxon>
    </lineage>
</organism>
<dbReference type="EMBL" id="QPGB01000006">
    <property type="protein sequence ID" value="RCS56606.1"/>
    <property type="molecule type" value="Genomic_DNA"/>
</dbReference>
<reference evidence="1 2" key="1">
    <citation type="journal article" date="2018" name="Int. J. Syst. Evol. Microbiol.">
        <title>Parvibium lacunae gen. nov., sp. nov., a new member of the family Alcaligenaceae isolated from a freshwater pond.</title>
        <authorList>
            <person name="Chen W.M."/>
            <person name="Xie P.B."/>
            <person name="Hsu M.Y."/>
            <person name="Sheu S.Y."/>
        </authorList>
    </citation>
    <scope>NUCLEOTIDE SEQUENCE [LARGE SCALE GENOMIC DNA]</scope>
    <source>
        <strain evidence="1 2">KMB9</strain>
    </source>
</reference>
<dbReference type="PANTHER" id="PTHR38784:SF1">
    <property type="entry name" value="SUCROSE PHOSPHORYLASE"/>
    <property type="match status" value="1"/>
</dbReference>
<dbReference type="InterPro" id="IPR009822">
    <property type="entry name" value="YaeQ"/>
</dbReference>
<dbReference type="PANTHER" id="PTHR38784">
    <property type="entry name" value="SUCROSE PHOSPHORYLASE"/>
    <property type="match status" value="1"/>
</dbReference>
<accession>A0A368KYZ1</accession>
<evidence type="ECO:0000313" key="1">
    <source>
        <dbReference type="EMBL" id="RCS56606.1"/>
    </source>
</evidence>
<dbReference type="OrthoDB" id="5293309at2"/>
<dbReference type="Gene3D" id="3.10.640.10">
    <property type="entry name" value="Restriction endonuclease-like alpha-beta roll domain"/>
    <property type="match status" value="1"/>
</dbReference>
<dbReference type="PIRSF" id="PIRSF011484">
    <property type="entry name" value="YaeQ"/>
    <property type="match status" value="1"/>
</dbReference>
<dbReference type="AlphaFoldDB" id="A0A368KYZ1"/>
<dbReference type="Pfam" id="PF07152">
    <property type="entry name" value="YaeQ"/>
    <property type="match status" value="1"/>
</dbReference>
<evidence type="ECO:0008006" key="3">
    <source>
        <dbReference type="Google" id="ProtNLM"/>
    </source>
</evidence>
<dbReference type="InterPro" id="IPR038590">
    <property type="entry name" value="YaeQ_sf"/>
</dbReference>
<keyword evidence="2" id="KW-1185">Reference proteome</keyword>
<evidence type="ECO:0000313" key="2">
    <source>
        <dbReference type="Proteomes" id="UP000252357"/>
    </source>
</evidence>
<comment type="caution">
    <text evidence="1">The sequence shown here is derived from an EMBL/GenBank/DDBJ whole genome shotgun (WGS) entry which is preliminary data.</text>
</comment>
<name>A0A368KYZ1_9BURK</name>
<proteinExistence type="predicted"/>
<dbReference type="CDD" id="cd22368">
    <property type="entry name" value="YaeQ-like"/>
    <property type="match status" value="1"/>
</dbReference>
<dbReference type="Proteomes" id="UP000252357">
    <property type="component" value="Unassembled WGS sequence"/>
</dbReference>
<dbReference type="SUPFAM" id="SSF52980">
    <property type="entry name" value="Restriction endonuclease-like"/>
    <property type="match status" value="1"/>
</dbReference>
<dbReference type="InterPro" id="IPR011335">
    <property type="entry name" value="Restrct_endonuc-II-like"/>
</dbReference>